<keyword evidence="3" id="KW-1185">Reference proteome</keyword>
<gene>
    <name evidence="2" type="ORF">FWK35_00037448</name>
</gene>
<dbReference type="Pfam" id="PF16064">
    <property type="entry name" value="DUF4806"/>
    <property type="match status" value="1"/>
</dbReference>
<feature type="non-terminal residue" evidence="2">
    <location>
        <position position="152"/>
    </location>
</feature>
<reference evidence="2 3" key="1">
    <citation type="submission" date="2019-08" db="EMBL/GenBank/DDBJ databases">
        <title>Whole genome of Aphis craccivora.</title>
        <authorList>
            <person name="Voronova N.V."/>
            <person name="Shulinski R.S."/>
            <person name="Bandarenka Y.V."/>
            <person name="Zhorov D.G."/>
            <person name="Warner D."/>
        </authorList>
    </citation>
    <scope>NUCLEOTIDE SEQUENCE [LARGE SCALE GENOMIC DNA]</scope>
    <source>
        <strain evidence="2">180601</strain>
        <tissue evidence="2">Whole Body</tissue>
    </source>
</reference>
<name>A0A6G0VJ82_APHCR</name>
<dbReference type="PANTHER" id="PTHR34153">
    <property type="entry name" value="SI:CH211-262H13.3-RELATED-RELATED"/>
    <property type="match status" value="1"/>
</dbReference>
<evidence type="ECO:0000313" key="3">
    <source>
        <dbReference type="Proteomes" id="UP000478052"/>
    </source>
</evidence>
<feature type="non-terminal residue" evidence="2">
    <location>
        <position position="1"/>
    </location>
</feature>
<accession>A0A6G0VJ82</accession>
<dbReference type="Proteomes" id="UP000478052">
    <property type="component" value="Unassembled WGS sequence"/>
</dbReference>
<sequence>FYEDKLDKINNTILQGQTATNLMLNRILAKIEVIEANYLKNTSQTVVPTVYIDKHFLSYFPLKNADELFSIENLINNETKFVLKLESFIKSIGGTCVANHVKRVMSKLFTDEYCVHISWTGRGWVKDMTKLKETELIKIVKSNNKLKMYNHN</sequence>
<proteinExistence type="predicted"/>
<feature type="domain" description="DUF4806" evidence="1">
    <location>
        <begin position="59"/>
        <end position="124"/>
    </location>
</feature>
<dbReference type="EMBL" id="VUJU01016224">
    <property type="protein sequence ID" value="KAF0690499.1"/>
    <property type="molecule type" value="Genomic_DNA"/>
</dbReference>
<evidence type="ECO:0000313" key="2">
    <source>
        <dbReference type="EMBL" id="KAF0690499.1"/>
    </source>
</evidence>
<dbReference type="PANTHER" id="PTHR34153:SF2">
    <property type="entry name" value="SI:CH211-262H13.3-RELATED"/>
    <property type="match status" value="1"/>
</dbReference>
<evidence type="ECO:0000259" key="1">
    <source>
        <dbReference type="Pfam" id="PF16064"/>
    </source>
</evidence>
<protein>
    <submittedName>
        <fullName evidence="2">DUF4806 domain-containing protein</fullName>
    </submittedName>
</protein>
<organism evidence="2 3">
    <name type="scientific">Aphis craccivora</name>
    <name type="common">Cowpea aphid</name>
    <dbReference type="NCBI Taxonomy" id="307492"/>
    <lineage>
        <taxon>Eukaryota</taxon>
        <taxon>Metazoa</taxon>
        <taxon>Ecdysozoa</taxon>
        <taxon>Arthropoda</taxon>
        <taxon>Hexapoda</taxon>
        <taxon>Insecta</taxon>
        <taxon>Pterygota</taxon>
        <taxon>Neoptera</taxon>
        <taxon>Paraneoptera</taxon>
        <taxon>Hemiptera</taxon>
        <taxon>Sternorrhyncha</taxon>
        <taxon>Aphidomorpha</taxon>
        <taxon>Aphidoidea</taxon>
        <taxon>Aphididae</taxon>
        <taxon>Aphidini</taxon>
        <taxon>Aphis</taxon>
        <taxon>Aphis</taxon>
    </lineage>
</organism>
<dbReference type="AlphaFoldDB" id="A0A6G0VJ82"/>
<dbReference type="InterPro" id="IPR032071">
    <property type="entry name" value="DUF4806"/>
</dbReference>
<comment type="caution">
    <text evidence="2">The sequence shown here is derived from an EMBL/GenBank/DDBJ whole genome shotgun (WGS) entry which is preliminary data.</text>
</comment>
<dbReference type="OrthoDB" id="6587434at2759"/>